<evidence type="ECO:0000256" key="13">
    <source>
        <dbReference type="ARBA" id="ARBA00023157"/>
    </source>
</evidence>
<reference evidence="18" key="1">
    <citation type="submission" date="2006-10" db="EMBL/GenBank/DDBJ databases">
        <authorList>
            <person name="Amadeo P."/>
            <person name="Zhao Q."/>
            <person name="Wortman J."/>
            <person name="Fraser-Liggett C."/>
            <person name="Carlton J."/>
        </authorList>
    </citation>
    <scope>NUCLEOTIDE SEQUENCE</scope>
    <source>
        <strain evidence="18">G3</strain>
    </source>
</reference>
<dbReference type="GO" id="GO:0005524">
    <property type="term" value="F:ATP binding"/>
    <property type="evidence" value="ECO:0007669"/>
    <property type="project" value="UniProtKB-KW"/>
</dbReference>
<dbReference type="Proteomes" id="UP000001542">
    <property type="component" value="Unassembled WGS sequence"/>
</dbReference>
<organism evidence="18 19">
    <name type="scientific">Trichomonas vaginalis (strain ATCC PRA-98 / G3)</name>
    <dbReference type="NCBI Taxonomy" id="412133"/>
    <lineage>
        <taxon>Eukaryota</taxon>
        <taxon>Metamonada</taxon>
        <taxon>Parabasalia</taxon>
        <taxon>Trichomonadida</taxon>
        <taxon>Trichomonadidae</taxon>
        <taxon>Trichomonas</taxon>
    </lineage>
</organism>
<dbReference type="AlphaFoldDB" id="A2DYU3"/>
<evidence type="ECO:0000313" key="18">
    <source>
        <dbReference type="EMBL" id="EAY14483.1"/>
    </source>
</evidence>
<keyword evidence="9" id="KW-0067">ATP-binding</keyword>
<evidence type="ECO:0000256" key="5">
    <source>
        <dbReference type="ARBA" id="ARBA00022692"/>
    </source>
</evidence>
<evidence type="ECO:0000313" key="19">
    <source>
        <dbReference type="Proteomes" id="UP000001542"/>
    </source>
</evidence>
<gene>
    <name evidence="18" type="ORF">TVAG_426770</name>
</gene>
<feature type="domain" description="ALK/LTK-like glycine-rich" evidence="17">
    <location>
        <begin position="13"/>
        <end position="129"/>
    </location>
</feature>
<keyword evidence="15" id="KW-0325">Glycoprotein</keyword>
<dbReference type="EMBL" id="DS113270">
    <property type="protein sequence ID" value="EAY14483.1"/>
    <property type="molecule type" value="Genomic_DNA"/>
</dbReference>
<dbReference type="GO" id="GO:0004714">
    <property type="term" value="F:transmembrane receptor protein tyrosine kinase activity"/>
    <property type="evidence" value="ECO:0007669"/>
    <property type="project" value="UniProtKB-EC"/>
</dbReference>
<protein>
    <recommendedName>
        <fullName evidence="2">receptor protein-tyrosine kinase</fullName>
        <ecNumber evidence="2">2.7.10.1</ecNumber>
    </recommendedName>
</protein>
<keyword evidence="7" id="KW-0547">Nucleotide-binding</keyword>
<dbReference type="RefSeq" id="XP_001326706.1">
    <property type="nucleotide sequence ID" value="XM_001326671.1"/>
</dbReference>
<evidence type="ECO:0000256" key="4">
    <source>
        <dbReference type="ARBA" id="ARBA00022679"/>
    </source>
</evidence>
<dbReference type="VEuPathDB" id="TrichDB:TVAGG3_0538690"/>
<evidence type="ECO:0000256" key="8">
    <source>
        <dbReference type="ARBA" id="ARBA00022777"/>
    </source>
</evidence>
<evidence type="ECO:0000256" key="2">
    <source>
        <dbReference type="ARBA" id="ARBA00011902"/>
    </source>
</evidence>
<dbReference type="VEuPathDB" id="TrichDB:TVAG_426770"/>
<keyword evidence="19" id="KW-1185">Reference proteome</keyword>
<dbReference type="GO" id="GO:0005886">
    <property type="term" value="C:plasma membrane"/>
    <property type="evidence" value="ECO:0007669"/>
    <property type="project" value="UniProtKB-SubCell"/>
</dbReference>
<evidence type="ECO:0000256" key="12">
    <source>
        <dbReference type="ARBA" id="ARBA00023137"/>
    </source>
</evidence>
<keyword evidence="10" id="KW-1133">Transmembrane helix</keyword>
<evidence type="ECO:0000256" key="9">
    <source>
        <dbReference type="ARBA" id="ARBA00022840"/>
    </source>
</evidence>
<keyword evidence="8" id="KW-0418">Kinase</keyword>
<evidence type="ECO:0000259" key="17">
    <source>
        <dbReference type="Pfam" id="PF12810"/>
    </source>
</evidence>
<reference evidence="18" key="2">
    <citation type="journal article" date="2007" name="Science">
        <title>Draft genome sequence of the sexually transmitted pathogen Trichomonas vaginalis.</title>
        <authorList>
            <person name="Carlton J.M."/>
            <person name="Hirt R.P."/>
            <person name="Silva J.C."/>
            <person name="Delcher A.L."/>
            <person name="Schatz M."/>
            <person name="Zhao Q."/>
            <person name="Wortman J.R."/>
            <person name="Bidwell S.L."/>
            <person name="Alsmark U.C.M."/>
            <person name="Besteiro S."/>
            <person name="Sicheritz-Ponten T."/>
            <person name="Noel C.J."/>
            <person name="Dacks J.B."/>
            <person name="Foster P.G."/>
            <person name="Simillion C."/>
            <person name="Van de Peer Y."/>
            <person name="Miranda-Saavedra D."/>
            <person name="Barton G.J."/>
            <person name="Westrop G.D."/>
            <person name="Mueller S."/>
            <person name="Dessi D."/>
            <person name="Fiori P.L."/>
            <person name="Ren Q."/>
            <person name="Paulsen I."/>
            <person name="Zhang H."/>
            <person name="Bastida-Corcuera F.D."/>
            <person name="Simoes-Barbosa A."/>
            <person name="Brown M.T."/>
            <person name="Hayes R.D."/>
            <person name="Mukherjee M."/>
            <person name="Okumura C.Y."/>
            <person name="Schneider R."/>
            <person name="Smith A.J."/>
            <person name="Vanacova S."/>
            <person name="Villalvazo M."/>
            <person name="Haas B.J."/>
            <person name="Pertea M."/>
            <person name="Feldblyum T.V."/>
            <person name="Utterback T.R."/>
            <person name="Shu C.L."/>
            <person name="Osoegawa K."/>
            <person name="de Jong P.J."/>
            <person name="Hrdy I."/>
            <person name="Horvathova L."/>
            <person name="Zubacova Z."/>
            <person name="Dolezal P."/>
            <person name="Malik S.B."/>
            <person name="Logsdon J.M. Jr."/>
            <person name="Henze K."/>
            <person name="Gupta A."/>
            <person name="Wang C.C."/>
            <person name="Dunne R.L."/>
            <person name="Upcroft J.A."/>
            <person name="Upcroft P."/>
            <person name="White O."/>
            <person name="Salzberg S.L."/>
            <person name="Tang P."/>
            <person name="Chiu C.-H."/>
            <person name="Lee Y.-S."/>
            <person name="Embley T.M."/>
            <person name="Coombs G.H."/>
            <person name="Mottram J.C."/>
            <person name="Tachezy J."/>
            <person name="Fraser-Liggett C.M."/>
            <person name="Johnson P.J."/>
        </authorList>
    </citation>
    <scope>NUCLEOTIDE SEQUENCE [LARGE SCALE GENOMIC DNA]</scope>
    <source>
        <strain evidence="18">G3</strain>
    </source>
</reference>
<evidence type="ECO:0000256" key="3">
    <source>
        <dbReference type="ARBA" id="ARBA00022475"/>
    </source>
</evidence>
<evidence type="ECO:0000256" key="10">
    <source>
        <dbReference type="ARBA" id="ARBA00022989"/>
    </source>
</evidence>
<accession>A2DYU3</accession>
<proteinExistence type="predicted"/>
<dbReference type="KEGG" id="tva:4772471"/>
<keyword evidence="5" id="KW-0812">Transmembrane</keyword>
<comment type="subcellular location">
    <subcellularLocation>
        <location evidence="1">Cell membrane</location>
        <topology evidence="1">Single-pass type I membrane protein</topology>
    </subcellularLocation>
</comment>
<evidence type="ECO:0000256" key="7">
    <source>
        <dbReference type="ARBA" id="ARBA00022741"/>
    </source>
</evidence>
<keyword evidence="11" id="KW-0472">Membrane</keyword>
<sequence>MTTSQFEQFEYVWGDAGGISSNDAVNIIESVTISGVNQTFGSIDGNGQDGNDGTPERGGGAEGSGGGGAGYLGGLAKPSPEYCSPGTGGSSYISGHRECLIEPRFTFTNIVLKNGTETKYDGDGYVIISRIYDDNSLCRYVIFAFRSHTLLPFISLSKY</sequence>
<name>A2DYU3_TRIV3</name>
<keyword evidence="12" id="KW-0829">Tyrosine-protein kinase</keyword>
<keyword evidence="14" id="KW-0675">Receptor</keyword>
<feature type="region of interest" description="Disordered" evidence="16">
    <location>
        <begin position="42"/>
        <end position="72"/>
    </location>
</feature>
<dbReference type="InterPro" id="IPR055163">
    <property type="entry name" value="ALK/LTK-like_GRD"/>
</dbReference>
<dbReference type="EC" id="2.7.10.1" evidence="2"/>
<evidence type="ECO:0000256" key="16">
    <source>
        <dbReference type="SAM" id="MobiDB-lite"/>
    </source>
</evidence>
<dbReference type="Pfam" id="PF12810">
    <property type="entry name" value="ALK_LTK_GRD"/>
    <property type="match status" value="1"/>
</dbReference>
<evidence type="ECO:0000256" key="6">
    <source>
        <dbReference type="ARBA" id="ARBA00022729"/>
    </source>
</evidence>
<evidence type="ECO:0000256" key="1">
    <source>
        <dbReference type="ARBA" id="ARBA00004251"/>
    </source>
</evidence>
<evidence type="ECO:0000256" key="15">
    <source>
        <dbReference type="ARBA" id="ARBA00023180"/>
    </source>
</evidence>
<keyword evidence="13" id="KW-1015">Disulfide bond</keyword>
<keyword evidence="6" id="KW-0732">Signal</keyword>
<feature type="compositionally biased region" description="Gly residues" evidence="16">
    <location>
        <begin position="56"/>
        <end position="72"/>
    </location>
</feature>
<dbReference type="InParanoid" id="A2DYU3"/>
<keyword evidence="4" id="KW-0808">Transferase</keyword>
<evidence type="ECO:0000256" key="14">
    <source>
        <dbReference type="ARBA" id="ARBA00023170"/>
    </source>
</evidence>
<keyword evidence="3" id="KW-1003">Cell membrane</keyword>
<evidence type="ECO:0000256" key="11">
    <source>
        <dbReference type="ARBA" id="ARBA00023136"/>
    </source>
</evidence>